<proteinExistence type="predicted"/>
<dbReference type="RefSeq" id="WP_091134088.1">
    <property type="nucleotide sequence ID" value="NZ_FMVJ01000005.1"/>
</dbReference>
<protein>
    <submittedName>
        <fullName evidence="2">Cytochrome oxidase maturation protein, cbb3-type</fullName>
    </submittedName>
</protein>
<evidence type="ECO:0000256" key="1">
    <source>
        <dbReference type="SAM" id="Phobius"/>
    </source>
</evidence>
<dbReference type="STRING" id="549386.SAMN02927923_02127"/>
<reference evidence="2 3" key="1">
    <citation type="submission" date="2016-10" db="EMBL/GenBank/DDBJ databases">
        <authorList>
            <person name="de Groot N.N."/>
        </authorList>
    </citation>
    <scope>NUCLEOTIDE SEQUENCE [LARGE SCALE GENOMIC DNA]</scope>
    <source>
        <strain evidence="2 3">CGMCC 1.7666</strain>
    </source>
</reference>
<keyword evidence="3" id="KW-1185">Reference proteome</keyword>
<feature type="transmembrane region" description="Helical" evidence="1">
    <location>
        <begin position="6"/>
        <end position="26"/>
    </location>
</feature>
<keyword evidence="1" id="KW-0472">Membrane</keyword>
<accession>A0A1G5I7L5</accession>
<keyword evidence="1" id="KW-0812">Transmembrane</keyword>
<name>A0A1G5I7L5_9HYPH</name>
<dbReference type="InterPro" id="IPR004714">
    <property type="entry name" value="Cyt_oxidase_maturation_cbb3"/>
</dbReference>
<keyword evidence="1" id="KW-1133">Transmembrane helix</keyword>
<dbReference type="Pfam" id="PF03597">
    <property type="entry name" value="FixS"/>
    <property type="match status" value="1"/>
</dbReference>
<evidence type="ECO:0000313" key="3">
    <source>
        <dbReference type="Proteomes" id="UP000199569"/>
    </source>
</evidence>
<sequence>MEVLIYLVPVALLLGLTGLAAFLWSLKDGQYDDVEGAALRVLKDDDIRS</sequence>
<dbReference type="AlphaFoldDB" id="A0A1G5I7L5"/>
<dbReference type="PANTHER" id="PTHR41532:SF1">
    <property type="entry name" value="FIXS PROTEIN"/>
    <property type="match status" value="1"/>
</dbReference>
<dbReference type="NCBIfam" id="TIGR00847">
    <property type="entry name" value="ccoS"/>
    <property type="match status" value="1"/>
</dbReference>
<organism evidence="2 3">
    <name type="scientific">Microvirga guangxiensis</name>
    <dbReference type="NCBI Taxonomy" id="549386"/>
    <lineage>
        <taxon>Bacteria</taxon>
        <taxon>Pseudomonadati</taxon>
        <taxon>Pseudomonadota</taxon>
        <taxon>Alphaproteobacteria</taxon>
        <taxon>Hyphomicrobiales</taxon>
        <taxon>Methylobacteriaceae</taxon>
        <taxon>Microvirga</taxon>
    </lineage>
</organism>
<gene>
    <name evidence="2" type="ORF">SAMN02927923_02127</name>
</gene>
<dbReference type="PANTHER" id="PTHR41532">
    <property type="entry name" value="FIXS PROTEIN"/>
    <property type="match status" value="1"/>
</dbReference>
<evidence type="ECO:0000313" key="2">
    <source>
        <dbReference type="EMBL" id="SCY72023.1"/>
    </source>
</evidence>
<dbReference type="Proteomes" id="UP000199569">
    <property type="component" value="Unassembled WGS sequence"/>
</dbReference>
<dbReference type="EMBL" id="FMVJ01000005">
    <property type="protein sequence ID" value="SCY72023.1"/>
    <property type="molecule type" value="Genomic_DNA"/>
</dbReference>